<evidence type="ECO:0000313" key="2">
    <source>
        <dbReference type="Proteomes" id="UP000297739"/>
    </source>
</evidence>
<proteinExistence type="predicted"/>
<evidence type="ECO:0000313" key="1">
    <source>
        <dbReference type="EMBL" id="TGE19301.1"/>
    </source>
</evidence>
<comment type="caution">
    <text evidence="1">The sequence shown here is derived from an EMBL/GenBank/DDBJ whole genome shotgun (WGS) entry which is preliminary data.</text>
</comment>
<dbReference type="Proteomes" id="UP000297739">
    <property type="component" value="Unassembled WGS sequence"/>
</dbReference>
<dbReference type="PANTHER" id="PTHR39206:SF1">
    <property type="entry name" value="SLL8004 PROTEIN"/>
    <property type="match status" value="1"/>
</dbReference>
<dbReference type="EMBL" id="SRLD01000004">
    <property type="protein sequence ID" value="TGE19301.1"/>
    <property type="molecule type" value="Genomic_DNA"/>
</dbReference>
<dbReference type="RefSeq" id="WP_135496312.1">
    <property type="nucleotide sequence ID" value="NZ_SRLD01000004.1"/>
</dbReference>
<reference evidence="1 2" key="1">
    <citation type="submission" date="2019-04" db="EMBL/GenBank/DDBJ databases">
        <authorList>
            <person name="Feng G."/>
            <person name="Zhang J."/>
            <person name="Zhu H."/>
        </authorList>
    </citation>
    <scope>NUCLEOTIDE SEQUENCE [LARGE SCALE GENOMIC DNA]</scope>
    <source>
        <strain evidence="1 2">JCM 17223</strain>
    </source>
</reference>
<keyword evidence="2" id="KW-1185">Reference proteome</keyword>
<dbReference type="Pfam" id="PF13671">
    <property type="entry name" value="AAA_33"/>
    <property type="match status" value="1"/>
</dbReference>
<dbReference type="PANTHER" id="PTHR39206">
    <property type="entry name" value="SLL8004 PROTEIN"/>
    <property type="match status" value="1"/>
</dbReference>
<gene>
    <name evidence="1" type="ORF">E5J99_03410</name>
</gene>
<accession>A0A4Z0PQC9</accession>
<dbReference type="Gene3D" id="3.40.50.300">
    <property type="entry name" value="P-loop containing nucleotide triphosphate hydrolases"/>
    <property type="match status" value="1"/>
</dbReference>
<protein>
    <submittedName>
        <fullName evidence="1">Zeta toxin</fullName>
    </submittedName>
</protein>
<dbReference type="OrthoDB" id="9791543at2"/>
<dbReference type="InterPro" id="IPR027417">
    <property type="entry name" value="P-loop_NTPase"/>
</dbReference>
<name>A0A4Z0PQC9_9BACT</name>
<organism evidence="1 2">
    <name type="scientific">Hymenobacter elongatus</name>
    <dbReference type="NCBI Taxonomy" id="877208"/>
    <lineage>
        <taxon>Bacteria</taxon>
        <taxon>Pseudomonadati</taxon>
        <taxon>Bacteroidota</taxon>
        <taxon>Cytophagia</taxon>
        <taxon>Cytophagales</taxon>
        <taxon>Hymenobacteraceae</taxon>
        <taxon>Hymenobacter</taxon>
    </lineage>
</organism>
<dbReference type="AlphaFoldDB" id="A0A4Z0PQC9"/>
<sequence>MKTLYLLAGCNGAGKTTAAYALLPNLLDCREFVNADEIARGLSPFRPETVSVQAGRLMLTRLQELLAAGETFALETTLATRIYLPFIEQARAQGYAVHLLFFWLSSADQAVARVKIRVREGGHNIPEPVIRRRYETGLRYFFSRYRTAVDTWLFVDNTTTPGKVVAEGTPDEILVSNAEIWPRLTTIYHDEAGRY</sequence>
<dbReference type="SUPFAM" id="SSF52540">
    <property type="entry name" value="P-loop containing nucleoside triphosphate hydrolases"/>
    <property type="match status" value="1"/>
</dbReference>